<dbReference type="InterPro" id="IPR053253">
    <property type="entry name" value="Sex_diff_modulator"/>
</dbReference>
<dbReference type="Proteomes" id="UP000636709">
    <property type="component" value="Unassembled WGS sequence"/>
</dbReference>
<feature type="region of interest" description="Disordered" evidence="1">
    <location>
        <begin position="245"/>
        <end position="274"/>
    </location>
</feature>
<evidence type="ECO:0000313" key="3">
    <source>
        <dbReference type="Proteomes" id="UP000636709"/>
    </source>
</evidence>
<evidence type="ECO:0000256" key="1">
    <source>
        <dbReference type="SAM" id="MobiDB-lite"/>
    </source>
</evidence>
<sequence length="290" mass="33453">MADKLRRLRSVGVVITGLGRNYLPETEEMKEVLHQKLCIPLHHIQVSRHKPEDFFAHFDHPDQAELAIRKGIVEVRDTQFLMQPWREDTYARPSNWFFHCKIFIEHLPLYAWCKDGVLQAIGDVCSFDYIEPVSFTQENTEILQCWVWMWHPDQLPRSKLTTVFPEGAGRSRPGVTVAAPMGGMVNLIIHLDSYLDWTPAAASRTPSSHASGRPSSTSSRFDGRSFPFFQEFVWCPGMLDGRATRAEAPRHRNTYRGASPVRRDQDLEDEDRRDPRRHWELWAVGCPGTI</sequence>
<dbReference type="AlphaFoldDB" id="A0A835BHB2"/>
<dbReference type="PANTHER" id="PTHR33087">
    <property type="entry name" value="OS07G0539200 PROTEIN"/>
    <property type="match status" value="1"/>
</dbReference>
<feature type="compositionally biased region" description="Basic and acidic residues" evidence="1">
    <location>
        <begin position="261"/>
        <end position="274"/>
    </location>
</feature>
<dbReference type="OrthoDB" id="695830at2759"/>
<dbReference type="EMBL" id="JACEFO010001825">
    <property type="protein sequence ID" value="KAF8700743.1"/>
    <property type="molecule type" value="Genomic_DNA"/>
</dbReference>
<gene>
    <name evidence="2" type="ORF">HU200_034098</name>
</gene>
<comment type="caution">
    <text evidence="2">The sequence shown here is derived from an EMBL/GenBank/DDBJ whole genome shotgun (WGS) entry which is preliminary data.</text>
</comment>
<name>A0A835BHB2_9POAL</name>
<accession>A0A835BHB2</accession>
<reference evidence="2" key="1">
    <citation type="submission" date="2020-07" db="EMBL/GenBank/DDBJ databases">
        <title>Genome sequence and genetic diversity analysis of an under-domesticated orphan crop, white fonio (Digitaria exilis).</title>
        <authorList>
            <person name="Bennetzen J.L."/>
            <person name="Chen S."/>
            <person name="Ma X."/>
            <person name="Wang X."/>
            <person name="Yssel A.E.J."/>
            <person name="Chaluvadi S.R."/>
            <person name="Johnson M."/>
            <person name="Gangashetty P."/>
            <person name="Hamidou F."/>
            <person name="Sanogo M.D."/>
            <person name="Zwaenepoel A."/>
            <person name="Wallace J."/>
            <person name="Van De Peer Y."/>
            <person name="Van Deynze A."/>
        </authorList>
    </citation>
    <scope>NUCLEOTIDE SEQUENCE</scope>
    <source>
        <tissue evidence="2">Leaves</tissue>
    </source>
</reference>
<keyword evidence="3" id="KW-1185">Reference proteome</keyword>
<dbReference type="PANTHER" id="PTHR33087:SF49">
    <property type="entry name" value="DUF4283 DOMAIN-CONTAINING PROTEIN"/>
    <property type="match status" value="1"/>
</dbReference>
<organism evidence="2 3">
    <name type="scientific">Digitaria exilis</name>
    <dbReference type="NCBI Taxonomy" id="1010633"/>
    <lineage>
        <taxon>Eukaryota</taxon>
        <taxon>Viridiplantae</taxon>
        <taxon>Streptophyta</taxon>
        <taxon>Embryophyta</taxon>
        <taxon>Tracheophyta</taxon>
        <taxon>Spermatophyta</taxon>
        <taxon>Magnoliopsida</taxon>
        <taxon>Liliopsida</taxon>
        <taxon>Poales</taxon>
        <taxon>Poaceae</taxon>
        <taxon>PACMAD clade</taxon>
        <taxon>Panicoideae</taxon>
        <taxon>Panicodae</taxon>
        <taxon>Paniceae</taxon>
        <taxon>Anthephorinae</taxon>
        <taxon>Digitaria</taxon>
    </lineage>
</organism>
<protein>
    <submittedName>
        <fullName evidence="2">Uncharacterized protein</fullName>
    </submittedName>
</protein>
<proteinExistence type="predicted"/>
<evidence type="ECO:0000313" key="2">
    <source>
        <dbReference type="EMBL" id="KAF8700743.1"/>
    </source>
</evidence>